<dbReference type="RefSeq" id="WP_178933338.1">
    <property type="nucleotide sequence ID" value="NZ_JACBAZ010000004.1"/>
</dbReference>
<sequence length="248" mass="27998">MKNRVCVLGALVCLISLAWVWAQEEAPQDPPQKVEYKLSMIAVGERSDAYWEGDDEEMQVHARRPEAALPSALSLMAGSSSQDVKLRLNVPSPRYVFTSSAFRLMKGKTETYTSVRMPEKGGAYSLFLTQNEEKKSWMAPSLFIVPDGLDVFPSGSLRVVNVSTLPLEIHLGDELVKTLEPQSWHVLQGVLDEEKVKTLALWYTHEERRRPAFRRQLAGMAGKRMNISCSVSRREGRPVASQFFENIR</sequence>
<organism evidence="2 3">
    <name type="scientific">Oceaniferula marina</name>
    <dbReference type="NCBI Taxonomy" id="2748318"/>
    <lineage>
        <taxon>Bacteria</taxon>
        <taxon>Pseudomonadati</taxon>
        <taxon>Verrucomicrobiota</taxon>
        <taxon>Verrucomicrobiia</taxon>
        <taxon>Verrucomicrobiales</taxon>
        <taxon>Verrucomicrobiaceae</taxon>
        <taxon>Oceaniferula</taxon>
    </lineage>
</organism>
<comment type="caution">
    <text evidence="2">The sequence shown here is derived from an EMBL/GenBank/DDBJ whole genome shotgun (WGS) entry which is preliminary data.</text>
</comment>
<dbReference type="Proteomes" id="UP000557872">
    <property type="component" value="Unassembled WGS sequence"/>
</dbReference>
<keyword evidence="3" id="KW-1185">Reference proteome</keyword>
<accession>A0A851GL58</accession>
<proteinExistence type="predicted"/>
<evidence type="ECO:0000256" key="1">
    <source>
        <dbReference type="SAM" id="SignalP"/>
    </source>
</evidence>
<keyword evidence="1" id="KW-0732">Signal</keyword>
<name>A0A851GL58_9BACT</name>
<protein>
    <submittedName>
        <fullName evidence="2">Uncharacterized protein</fullName>
    </submittedName>
</protein>
<evidence type="ECO:0000313" key="2">
    <source>
        <dbReference type="EMBL" id="NWK56571.1"/>
    </source>
</evidence>
<reference evidence="2 3" key="1">
    <citation type="submission" date="2020-07" db="EMBL/GenBank/DDBJ databases">
        <title>Roseicoccus Jingziensis gen. nov., sp. nov., isolated from coastal seawater.</title>
        <authorList>
            <person name="Feng X."/>
        </authorList>
    </citation>
    <scope>NUCLEOTIDE SEQUENCE [LARGE SCALE GENOMIC DNA]</scope>
    <source>
        <strain evidence="2 3">N1E253</strain>
    </source>
</reference>
<feature type="chain" id="PRO_5032988681" evidence="1">
    <location>
        <begin position="23"/>
        <end position="248"/>
    </location>
</feature>
<evidence type="ECO:0000313" key="3">
    <source>
        <dbReference type="Proteomes" id="UP000557872"/>
    </source>
</evidence>
<dbReference type="AlphaFoldDB" id="A0A851GL58"/>
<feature type="signal peptide" evidence="1">
    <location>
        <begin position="1"/>
        <end position="22"/>
    </location>
</feature>
<dbReference type="EMBL" id="JACBAZ010000004">
    <property type="protein sequence ID" value="NWK56571.1"/>
    <property type="molecule type" value="Genomic_DNA"/>
</dbReference>
<gene>
    <name evidence="2" type="ORF">HW115_13195</name>
</gene>